<protein>
    <recommendedName>
        <fullName evidence="1">AB hydrolase-1 domain-containing protein</fullName>
    </recommendedName>
</protein>
<keyword evidence="3" id="KW-1185">Reference proteome</keyword>
<dbReference type="OrthoDB" id="284184at2759"/>
<dbReference type="SUPFAM" id="SSF53474">
    <property type="entry name" value="alpha/beta-Hydrolases"/>
    <property type="match status" value="1"/>
</dbReference>
<evidence type="ECO:0000313" key="2">
    <source>
        <dbReference type="EMBL" id="PTQ39439.1"/>
    </source>
</evidence>
<name>A0A2R6X022_MARPO</name>
<dbReference type="Gramene" id="Mp6g19690.1">
    <property type="protein sequence ID" value="Mp6g19690.1.cds"/>
    <property type="gene ID" value="Mp6g19690"/>
</dbReference>
<evidence type="ECO:0000313" key="3">
    <source>
        <dbReference type="Proteomes" id="UP000244005"/>
    </source>
</evidence>
<evidence type="ECO:0000259" key="1">
    <source>
        <dbReference type="Pfam" id="PF00561"/>
    </source>
</evidence>
<dbReference type="Pfam" id="PF00561">
    <property type="entry name" value="Abhydrolase_1"/>
    <property type="match status" value="1"/>
</dbReference>
<feature type="domain" description="AB hydrolase-1" evidence="1">
    <location>
        <begin position="234"/>
        <end position="342"/>
    </location>
</feature>
<dbReference type="PRINTS" id="PR00111">
    <property type="entry name" value="ABHYDROLASE"/>
</dbReference>
<dbReference type="PANTHER" id="PTHR43689">
    <property type="entry name" value="HYDROLASE"/>
    <property type="match status" value="1"/>
</dbReference>
<dbReference type="Proteomes" id="UP000244005">
    <property type="component" value="Unassembled WGS sequence"/>
</dbReference>
<organism evidence="2 3">
    <name type="scientific">Marchantia polymorpha</name>
    <name type="common">Common liverwort</name>
    <name type="synonym">Marchantia aquatica</name>
    <dbReference type="NCBI Taxonomy" id="3197"/>
    <lineage>
        <taxon>Eukaryota</taxon>
        <taxon>Viridiplantae</taxon>
        <taxon>Streptophyta</taxon>
        <taxon>Embryophyta</taxon>
        <taxon>Marchantiophyta</taxon>
        <taxon>Marchantiopsida</taxon>
        <taxon>Marchantiidae</taxon>
        <taxon>Marchantiales</taxon>
        <taxon>Marchantiaceae</taxon>
        <taxon>Marchantia</taxon>
    </lineage>
</organism>
<dbReference type="InterPro" id="IPR029058">
    <property type="entry name" value="AB_hydrolase_fold"/>
</dbReference>
<dbReference type="EMBL" id="KZ772717">
    <property type="protein sequence ID" value="PTQ39439.1"/>
    <property type="molecule type" value="Genomic_DNA"/>
</dbReference>
<dbReference type="GO" id="GO:0016787">
    <property type="term" value="F:hydrolase activity"/>
    <property type="evidence" value="ECO:0000318"/>
    <property type="project" value="GO_Central"/>
</dbReference>
<dbReference type="AlphaFoldDB" id="A0A2R6X022"/>
<accession>A0A2R6X022</accession>
<dbReference type="Gene3D" id="3.40.50.1820">
    <property type="entry name" value="alpha/beta hydrolase"/>
    <property type="match status" value="1"/>
</dbReference>
<proteinExistence type="predicted"/>
<sequence length="521" mass="57147">MAAPGRRSSSAGLSARVVDFVIDEISFSVFAVLDFVDQLLCPVFAVLDSLLEIRSPSCYCRKNVAPGRGSFASPLLSSAKEVGGTGDGVLESWRISSTTVHSYERRRAGTRKLHLVPLLRSLSSEASIDESAVSCSREVPGEAGGSESSSTREHGRVLGRGIGMFSKARSKLQGLSSARSCDENPVVRWSDCGCEKCVSWQANDQLLYVRVDDKEFWASSRGDDDGQIRSAENNVIFLHGFLSSSSFWTESVMPALPQDVRANHRLFAVDILGFGKSPKPLNNSYTLADHVLMIQRSLIQLHGIRKFHLVAHSMGCTVALALAAQFPSAVKSITLLAPPYFPATPGITPGIHTMHQVAPRRIWPLMAFGSAVMSWYEHVGRVVCLIICKNHRVWEPLLRFLHSNIPGHRIPLSSVTDFMQHTHHSAWHLFHNTICNGAQAADHCLQVLLRAGLRVRVIHGTEDAVIPFTQSEKLSGRYPNVLLTPVISANHASIVFGRESELGMDLAEEFSFGESSAKERT</sequence>
<dbReference type="PANTHER" id="PTHR43689:SF14">
    <property type="entry name" value="LYSOPHOSPHOLIPASE BODYGUARD 4-RELATED"/>
    <property type="match status" value="1"/>
</dbReference>
<dbReference type="InterPro" id="IPR000073">
    <property type="entry name" value="AB_hydrolase_1"/>
</dbReference>
<reference evidence="3" key="1">
    <citation type="journal article" date="2017" name="Cell">
        <title>Insights into land plant evolution garnered from the Marchantia polymorpha genome.</title>
        <authorList>
            <person name="Bowman J.L."/>
            <person name="Kohchi T."/>
            <person name="Yamato K.T."/>
            <person name="Jenkins J."/>
            <person name="Shu S."/>
            <person name="Ishizaki K."/>
            <person name="Yamaoka S."/>
            <person name="Nishihama R."/>
            <person name="Nakamura Y."/>
            <person name="Berger F."/>
            <person name="Adam C."/>
            <person name="Aki S.S."/>
            <person name="Althoff F."/>
            <person name="Araki T."/>
            <person name="Arteaga-Vazquez M.A."/>
            <person name="Balasubrmanian S."/>
            <person name="Barry K."/>
            <person name="Bauer D."/>
            <person name="Boehm C.R."/>
            <person name="Briginshaw L."/>
            <person name="Caballero-Perez J."/>
            <person name="Catarino B."/>
            <person name="Chen F."/>
            <person name="Chiyoda S."/>
            <person name="Chovatia M."/>
            <person name="Davies K.M."/>
            <person name="Delmans M."/>
            <person name="Demura T."/>
            <person name="Dierschke T."/>
            <person name="Dolan L."/>
            <person name="Dorantes-Acosta A.E."/>
            <person name="Eklund D.M."/>
            <person name="Florent S.N."/>
            <person name="Flores-Sandoval E."/>
            <person name="Fujiyama A."/>
            <person name="Fukuzawa H."/>
            <person name="Galik B."/>
            <person name="Grimanelli D."/>
            <person name="Grimwood J."/>
            <person name="Grossniklaus U."/>
            <person name="Hamada T."/>
            <person name="Haseloff J."/>
            <person name="Hetherington A.J."/>
            <person name="Higo A."/>
            <person name="Hirakawa Y."/>
            <person name="Hundley H.N."/>
            <person name="Ikeda Y."/>
            <person name="Inoue K."/>
            <person name="Inoue S.I."/>
            <person name="Ishida S."/>
            <person name="Jia Q."/>
            <person name="Kakita M."/>
            <person name="Kanazawa T."/>
            <person name="Kawai Y."/>
            <person name="Kawashima T."/>
            <person name="Kennedy M."/>
            <person name="Kinose K."/>
            <person name="Kinoshita T."/>
            <person name="Kohara Y."/>
            <person name="Koide E."/>
            <person name="Komatsu K."/>
            <person name="Kopischke S."/>
            <person name="Kubo M."/>
            <person name="Kyozuka J."/>
            <person name="Lagercrantz U."/>
            <person name="Lin S.S."/>
            <person name="Lindquist E."/>
            <person name="Lipzen A.M."/>
            <person name="Lu C.W."/>
            <person name="De Luna E."/>
            <person name="Martienssen R.A."/>
            <person name="Minamino N."/>
            <person name="Mizutani M."/>
            <person name="Mizutani M."/>
            <person name="Mochizuki N."/>
            <person name="Monte I."/>
            <person name="Mosher R."/>
            <person name="Nagasaki H."/>
            <person name="Nakagami H."/>
            <person name="Naramoto S."/>
            <person name="Nishitani K."/>
            <person name="Ohtani M."/>
            <person name="Okamoto T."/>
            <person name="Okumura M."/>
            <person name="Phillips J."/>
            <person name="Pollak B."/>
            <person name="Reinders A."/>
            <person name="Rovekamp M."/>
            <person name="Sano R."/>
            <person name="Sawa S."/>
            <person name="Schmid M.W."/>
            <person name="Shirakawa M."/>
            <person name="Solano R."/>
            <person name="Spunde A."/>
            <person name="Suetsugu N."/>
            <person name="Sugano S."/>
            <person name="Sugiyama A."/>
            <person name="Sun R."/>
            <person name="Suzuki Y."/>
            <person name="Takenaka M."/>
            <person name="Takezawa D."/>
            <person name="Tomogane H."/>
            <person name="Tsuzuki M."/>
            <person name="Ueda T."/>
            <person name="Umeda M."/>
            <person name="Ward J.M."/>
            <person name="Watanabe Y."/>
            <person name="Yazaki K."/>
            <person name="Yokoyama R."/>
            <person name="Yoshitake Y."/>
            <person name="Yotsui I."/>
            <person name="Zachgo S."/>
            <person name="Schmutz J."/>
        </authorList>
    </citation>
    <scope>NUCLEOTIDE SEQUENCE [LARGE SCALE GENOMIC DNA]</scope>
    <source>
        <strain evidence="3">Tak-1</strain>
    </source>
</reference>
<gene>
    <name evidence="2" type="ORF">MARPO_0045s0094</name>
</gene>